<feature type="chain" id="PRO_5044004685" description="Secreted protein" evidence="1">
    <location>
        <begin position="22"/>
        <end position="148"/>
    </location>
</feature>
<evidence type="ECO:0000256" key="1">
    <source>
        <dbReference type="SAM" id="SignalP"/>
    </source>
</evidence>
<evidence type="ECO:0000313" key="2">
    <source>
        <dbReference type="EMBL" id="QWG00939.1"/>
    </source>
</evidence>
<organism evidence="2 3">
    <name type="scientific">Flammeovirga yaeyamensis</name>
    <dbReference type="NCBI Taxonomy" id="367791"/>
    <lineage>
        <taxon>Bacteria</taxon>
        <taxon>Pseudomonadati</taxon>
        <taxon>Bacteroidota</taxon>
        <taxon>Cytophagia</taxon>
        <taxon>Cytophagales</taxon>
        <taxon>Flammeovirgaceae</taxon>
        <taxon>Flammeovirga</taxon>
    </lineage>
</organism>
<name>A0AAX1N0A5_9BACT</name>
<keyword evidence="1" id="KW-0732">Signal</keyword>
<keyword evidence="3" id="KW-1185">Reference proteome</keyword>
<dbReference type="RefSeq" id="WP_169665247.1">
    <property type="nucleotide sequence ID" value="NZ_CP076132.1"/>
</dbReference>
<dbReference type="AlphaFoldDB" id="A0AAX1N0A5"/>
<dbReference type="EMBL" id="CP076132">
    <property type="protein sequence ID" value="QWG00939.1"/>
    <property type="molecule type" value="Genomic_DNA"/>
</dbReference>
<proteinExistence type="predicted"/>
<evidence type="ECO:0008006" key="4">
    <source>
        <dbReference type="Google" id="ProtNLM"/>
    </source>
</evidence>
<dbReference type="Proteomes" id="UP000678679">
    <property type="component" value="Chromosome 1"/>
</dbReference>
<gene>
    <name evidence="2" type="ORF">KMW28_14895</name>
</gene>
<feature type="signal peptide" evidence="1">
    <location>
        <begin position="1"/>
        <end position="21"/>
    </location>
</feature>
<sequence>MKKYTLISLIFLLIINSIAFAEGGEDGKNKRSENYDHMNTAPKIKTAPHIQGVAANGTLEIFHDGKHHQMIIDKETDNILFDHLDQKTDYVRIYTDKTDGNKCLLIWRIKKVNKETGKITWKQFSYKHFEDIGWRPVDNRTTAVKSFE</sequence>
<dbReference type="KEGG" id="fya:KMW28_14895"/>
<reference evidence="2 3" key="1">
    <citation type="submission" date="2021-05" db="EMBL/GenBank/DDBJ databases">
        <title>Comparative genomic studies on the polysaccharide-degrading batcterial strains of the Flammeovirga genus.</title>
        <authorList>
            <person name="Zewei F."/>
            <person name="Zheng Z."/>
            <person name="Yu L."/>
            <person name="Ruyue G."/>
            <person name="Yanhong M."/>
            <person name="Yuanyuan C."/>
            <person name="Jingyan G."/>
            <person name="Wenjun H."/>
        </authorList>
    </citation>
    <scope>NUCLEOTIDE SEQUENCE [LARGE SCALE GENOMIC DNA]</scope>
    <source>
        <strain evidence="2 3">NBRC:100898</strain>
    </source>
</reference>
<accession>A0AAX1N0A5</accession>
<protein>
    <recommendedName>
        <fullName evidence="4">Secreted protein</fullName>
    </recommendedName>
</protein>
<evidence type="ECO:0000313" key="3">
    <source>
        <dbReference type="Proteomes" id="UP000678679"/>
    </source>
</evidence>